<reference evidence="1 2" key="1">
    <citation type="submission" date="2021-01" db="EMBL/GenBank/DDBJ databases">
        <title>Draft genome sequence of Micromonospora sp. strain STR1s_6.</title>
        <authorList>
            <person name="Karlyshev A."/>
            <person name="Jawad R."/>
        </authorList>
    </citation>
    <scope>NUCLEOTIDE SEQUENCE [LARGE SCALE GENOMIC DNA]</scope>
    <source>
        <strain evidence="1 2">STR1S-6</strain>
    </source>
</reference>
<sequence>MEIIPALLPHLTGLRWKRWWSGAKMANLDGSRRDGAKREVEVAAQLLCEPGRLGAVYRLVLMAARDVGITPEALPDFLGLTMTGNWFLSASASWTR</sequence>
<organism evidence="1 2">
    <name type="scientific">Micromonospora tarensis</name>
    <dbReference type="NCBI Taxonomy" id="2806100"/>
    <lineage>
        <taxon>Bacteria</taxon>
        <taxon>Bacillati</taxon>
        <taxon>Actinomycetota</taxon>
        <taxon>Actinomycetes</taxon>
        <taxon>Micromonosporales</taxon>
        <taxon>Micromonosporaceae</taxon>
        <taxon>Micromonospora</taxon>
    </lineage>
</organism>
<proteinExistence type="predicted"/>
<keyword evidence="2" id="KW-1185">Reference proteome</keyword>
<evidence type="ECO:0000313" key="1">
    <source>
        <dbReference type="EMBL" id="MBM0274506.1"/>
    </source>
</evidence>
<evidence type="ECO:0000313" key="2">
    <source>
        <dbReference type="Proteomes" id="UP000622245"/>
    </source>
</evidence>
<name>A0ABS1YAS9_9ACTN</name>
<dbReference type="EMBL" id="JAEVHL010000007">
    <property type="protein sequence ID" value="MBM0274506.1"/>
    <property type="molecule type" value="Genomic_DNA"/>
</dbReference>
<accession>A0ABS1YAS9</accession>
<comment type="caution">
    <text evidence="1">The sequence shown here is derived from an EMBL/GenBank/DDBJ whole genome shotgun (WGS) entry which is preliminary data.</text>
</comment>
<protein>
    <submittedName>
        <fullName evidence="1">Uncharacterized protein</fullName>
    </submittedName>
</protein>
<dbReference type="RefSeq" id="WP_203146930.1">
    <property type="nucleotide sequence ID" value="NZ_JAEVHL010000007.1"/>
</dbReference>
<gene>
    <name evidence="1" type="ORF">JM949_02995</name>
</gene>
<dbReference type="Proteomes" id="UP000622245">
    <property type="component" value="Unassembled WGS sequence"/>
</dbReference>